<feature type="transmembrane region" description="Helical" evidence="9">
    <location>
        <begin position="190"/>
        <end position="208"/>
    </location>
</feature>
<protein>
    <submittedName>
        <fullName evidence="11">MFS transporter</fullName>
    </submittedName>
</protein>
<gene>
    <name evidence="11" type="ORF">ACE5LO_02490</name>
</gene>
<dbReference type="EMBL" id="JBHIRY010000001">
    <property type="protein sequence ID" value="MFB5759254.1"/>
    <property type="molecule type" value="Genomic_DNA"/>
</dbReference>
<comment type="caution">
    <text evidence="11">The sequence shown here is derived from an EMBL/GenBank/DDBJ whole genome shotgun (WGS) entry which is preliminary data.</text>
</comment>
<dbReference type="PANTHER" id="PTHR23535:SF2">
    <property type="entry name" value="SUGAR EFFLUX TRANSPORTER A-RELATED"/>
    <property type="match status" value="1"/>
</dbReference>
<dbReference type="Pfam" id="PF07690">
    <property type="entry name" value="MFS_1"/>
    <property type="match status" value="1"/>
</dbReference>
<evidence type="ECO:0000256" key="9">
    <source>
        <dbReference type="SAM" id="Phobius"/>
    </source>
</evidence>
<dbReference type="SUPFAM" id="SSF103473">
    <property type="entry name" value="MFS general substrate transporter"/>
    <property type="match status" value="2"/>
</dbReference>
<accession>A0ABV5BVE9</accession>
<evidence type="ECO:0000256" key="7">
    <source>
        <dbReference type="ARBA" id="ARBA00022989"/>
    </source>
</evidence>
<evidence type="ECO:0000256" key="8">
    <source>
        <dbReference type="ARBA" id="ARBA00023136"/>
    </source>
</evidence>
<dbReference type="Proteomes" id="UP001580430">
    <property type="component" value="Unassembled WGS sequence"/>
</dbReference>
<dbReference type="InterPro" id="IPR011701">
    <property type="entry name" value="MFS"/>
</dbReference>
<feature type="transmembrane region" description="Helical" evidence="9">
    <location>
        <begin position="229"/>
        <end position="249"/>
    </location>
</feature>
<keyword evidence="8 9" id="KW-0472">Membrane</keyword>
<feature type="transmembrane region" description="Helical" evidence="9">
    <location>
        <begin position="68"/>
        <end position="86"/>
    </location>
</feature>
<evidence type="ECO:0000256" key="4">
    <source>
        <dbReference type="ARBA" id="ARBA00022475"/>
    </source>
</evidence>
<feature type="transmembrane region" description="Helical" evidence="9">
    <location>
        <begin position="359"/>
        <end position="382"/>
    </location>
</feature>
<evidence type="ECO:0000256" key="2">
    <source>
        <dbReference type="ARBA" id="ARBA00006523"/>
    </source>
</evidence>
<dbReference type="PROSITE" id="PS50850">
    <property type="entry name" value="MFS"/>
    <property type="match status" value="1"/>
</dbReference>
<organism evidence="11 12">
    <name type="scientific">Paenibacillus medicaginis</name>
    <dbReference type="NCBI Taxonomy" id="1470560"/>
    <lineage>
        <taxon>Bacteria</taxon>
        <taxon>Bacillati</taxon>
        <taxon>Bacillota</taxon>
        <taxon>Bacilli</taxon>
        <taxon>Bacillales</taxon>
        <taxon>Paenibacillaceae</taxon>
        <taxon>Paenibacillus</taxon>
    </lineage>
</organism>
<feature type="transmembrane region" description="Helical" evidence="9">
    <location>
        <begin position="324"/>
        <end position="347"/>
    </location>
</feature>
<proteinExistence type="inferred from homology"/>
<keyword evidence="4" id="KW-1003">Cell membrane</keyword>
<feature type="transmembrane region" description="Helical" evidence="9">
    <location>
        <begin position="301"/>
        <end position="318"/>
    </location>
</feature>
<evidence type="ECO:0000256" key="1">
    <source>
        <dbReference type="ARBA" id="ARBA00004651"/>
    </source>
</evidence>
<evidence type="ECO:0000256" key="6">
    <source>
        <dbReference type="ARBA" id="ARBA00022692"/>
    </source>
</evidence>
<evidence type="ECO:0000313" key="12">
    <source>
        <dbReference type="Proteomes" id="UP001580430"/>
    </source>
</evidence>
<comment type="subcellular location">
    <subcellularLocation>
        <location evidence="1">Cell membrane</location>
        <topology evidence="1">Multi-pass membrane protein</topology>
    </subcellularLocation>
</comment>
<comment type="similarity">
    <text evidence="2">Belongs to the major facilitator superfamily. Set transporter family.</text>
</comment>
<evidence type="ECO:0000313" key="11">
    <source>
        <dbReference type="EMBL" id="MFB5759254.1"/>
    </source>
</evidence>
<sequence>MLNKFEGVGEEQMETYISKKKSFSIIFSNKDYVYLSLINVLQGLLSAIIVPVFPLWVMNEVHVSVSHVFYLLSVIGLGNAVINTFVGSLSDKLGKRKLFFELSMCLSIIRNVLYAFFPYITVIIIASWITQLSASGITFAILDDKIKANGDENHSGIINSIIRGAISVGFILGPWVGTMLISIMSYRTFFILYAMCYLLLLLLIRYLIHDSTKITPKKEVIKNKKKESIRIRSVYLTVGVIIFTVLIYAGIQSINPLLTLYVNERYETWVIGALLGFSVVFEIPFFIIVGKMVDKIGTERTLYIGIISEILYFALLSISTNIYVLFALQILGAFHTVILFISVMIYIQSLFEGKTAFSTSMFFSILMVTGTLSNGLIGLVLHSGYSKVFLLFAFCSLGGLTILLALSSYKRKQSSYLNSSRD</sequence>
<keyword evidence="3" id="KW-0813">Transport</keyword>
<name>A0ABV5BVE9_9BACL</name>
<evidence type="ECO:0000256" key="3">
    <source>
        <dbReference type="ARBA" id="ARBA00022448"/>
    </source>
</evidence>
<feature type="domain" description="Major facilitator superfamily (MFS) profile" evidence="10">
    <location>
        <begin position="31"/>
        <end position="411"/>
    </location>
</feature>
<evidence type="ECO:0000256" key="5">
    <source>
        <dbReference type="ARBA" id="ARBA00022597"/>
    </source>
</evidence>
<feature type="transmembrane region" description="Helical" evidence="9">
    <location>
        <begin position="388"/>
        <end position="406"/>
    </location>
</feature>
<keyword evidence="5" id="KW-0762">Sugar transport</keyword>
<dbReference type="Gene3D" id="1.20.1250.20">
    <property type="entry name" value="MFS general substrate transporter like domains"/>
    <property type="match status" value="2"/>
</dbReference>
<keyword evidence="6 9" id="KW-0812">Transmembrane</keyword>
<feature type="transmembrane region" description="Helical" evidence="9">
    <location>
        <begin position="269"/>
        <end position="289"/>
    </location>
</feature>
<reference evidence="11 12" key="1">
    <citation type="submission" date="2024-09" db="EMBL/GenBank/DDBJ databases">
        <title>Paenibacillus zeirhizospherea sp. nov., isolated from surface of the maize (Zea mays) roots in a horticulture field, Hungary.</title>
        <authorList>
            <person name="Marton D."/>
            <person name="Farkas M."/>
            <person name="Bedics A."/>
            <person name="Toth E."/>
            <person name="Tancsics A."/>
            <person name="Boka K."/>
            <person name="Marati G."/>
            <person name="Kriszt B."/>
            <person name="Cserhati M."/>
        </authorList>
    </citation>
    <scope>NUCLEOTIDE SEQUENCE [LARGE SCALE GENOMIC DNA]</scope>
    <source>
        <strain evidence="11 12">JCM 18446</strain>
    </source>
</reference>
<evidence type="ECO:0000259" key="10">
    <source>
        <dbReference type="PROSITE" id="PS50850"/>
    </source>
</evidence>
<feature type="transmembrane region" description="Helical" evidence="9">
    <location>
        <begin position="123"/>
        <end position="142"/>
    </location>
</feature>
<keyword evidence="12" id="KW-1185">Reference proteome</keyword>
<dbReference type="InterPro" id="IPR036259">
    <property type="entry name" value="MFS_trans_sf"/>
</dbReference>
<feature type="transmembrane region" description="Helical" evidence="9">
    <location>
        <begin position="32"/>
        <end position="56"/>
    </location>
</feature>
<dbReference type="RefSeq" id="WP_375518496.1">
    <property type="nucleotide sequence ID" value="NZ_JBHIRY010000001.1"/>
</dbReference>
<feature type="transmembrane region" description="Helical" evidence="9">
    <location>
        <begin position="162"/>
        <end position="184"/>
    </location>
</feature>
<dbReference type="InterPro" id="IPR020846">
    <property type="entry name" value="MFS_dom"/>
</dbReference>
<keyword evidence="7 9" id="KW-1133">Transmembrane helix</keyword>
<dbReference type="PANTHER" id="PTHR23535">
    <property type="entry name" value="SUGAR EFFLUX TRANSPORTER A-RELATED"/>
    <property type="match status" value="1"/>
</dbReference>